<accession>A0A7I8KR40</accession>
<dbReference type="OrthoDB" id="641566at2759"/>
<evidence type="ECO:0000256" key="2">
    <source>
        <dbReference type="SAM" id="MobiDB-lite"/>
    </source>
</evidence>
<feature type="coiled-coil region" evidence="1">
    <location>
        <begin position="367"/>
        <end position="431"/>
    </location>
</feature>
<dbReference type="EMBL" id="LR746271">
    <property type="protein sequence ID" value="CAA7400280.1"/>
    <property type="molecule type" value="Genomic_DNA"/>
</dbReference>
<sequence>MMPRAPYGASDPRGSIQMHNQQFQTHPFQHLQYPQKPQEHHQQAQHHDPGGLPHSSGQQLHGPKQPQVPQMVDYPRCDHGGNQGSDEEEPSEDHSNALDNRCQGKTSTAWHRMKWTDAMVRLLITIVSYIGEDAVCENYGGGGGARRKLSLLQKKGKWKSVSKVMAERGFFVSPQQCEDKFNDLNKRYKRLTDILGRGTSCRVVESPALLDMMDHLSEKAKDDVRKILSSKHLFYEEMCSYHNGNRLHLPTDPSIQRSLQLALRSGDDHELARGSHDDDGEEVDRGMDTDGRDEEGENLEAFHGELAMGGGGAGFFFPKRVKRDVEAEEMDYSSRPDSQAASFDLTQMFPEGSEAARVQDQLMRSRALQLQEQQLQIQAQMTELERQRARWRQLSKRKDRDVDRLRVENEKMRLENEQLTLQLKYRELKNNNSLPS</sequence>
<dbReference type="AlphaFoldDB" id="A0A7I8KR40"/>
<gene>
    <name evidence="4" type="ORF">SI8410_08010958</name>
</gene>
<feature type="compositionally biased region" description="Polar residues" evidence="2">
    <location>
        <begin position="17"/>
        <end position="27"/>
    </location>
</feature>
<keyword evidence="1" id="KW-0175">Coiled coil</keyword>
<dbReference type="PANTHER" id="PTHR46327">
    <property type="entry name" value="F16F4.11 PROTEIN-RELATED"/>
    <property type="match status" value="1"/>
</dbReference>
<evidence type="ECO:0000256" key="1">
    <source>
        <dbReference type="SAM" id="Coils"/>
    </source>
</evidence>
<feature type="domain" description="Myb/SANT-like DNA-binding" evidence="3">
    <location>
        <begin position="112"/>
        <end position="205"/>
    </location>
</feature>
<protein>
    <recommendedName>
        <fullName evidence="3">Myb/SANT-like DNA-binding domain-containing protein</fullName>
    </recommendedName>
</protein>
<proteinExistence type="predicted"/>
<dbReference type="InterPro" id="IPR044822">
    <property type="entry name" value="Myb_DNA-bind_4"/>
</dbReference>
<feature type="compositionally biased region" description="Basic and acidic residues" evidence="2">
    <location>
        <begin position="37"/>
        <end position="49"/>
    </location>
</feature>
<evidence type="ECO:0000313" key="5">
    <source>
        <dbReference type="Proteomes" id="UP000663760"/>
    </source>
</evidence>
<evidence type="ECO:0000259" key="3">
    <source>
        <dbReference type="Pfam" id="PF13837"/>
    </source>
</evidence>
<dbReference type="Gene3D" id="1.10.10.60">
    <property type="entry name" value="Homeodomain-like"/>
    <property type="match status" value="1"/>
</dbReference>
<feature type="region of interest" description="Disordered" evidence="2">
    <location>
        <begin position="265"/>
        <end position="292"/>
    </location>
</feature>
<dbReference type="PANTHER" id="PTHR46327:SF3">
    <property type="entry name" value="TRANSCRIPTION FACTOR"/>
    <property type="match status" value="1"/>
</dbReference>
<evidence type="ECO:0000313" key="4">
    <source>
        <dbReference type="EMBL" id="CAA7400280.1"/>
    </source>
</evidence>
<dbReference type="Pfam" id="PF13837">
    <property type="entry name" value="Myb_DNA-bind_4"/>
    <property type="match status" value="1"/>
</dbReference>
<name>A0A7I8KR40_SPIIN</name>
<keyword evidence="5" id="KW-1185">Reference proteome</keyword>
<organism evidence="4 5">
    <name type="scientific">Spirodela intermedia</name>
    <name type="common">Intermediate duckweed</name>
    <dbReference type="NCBI Taxonomy" id="51605"/>
    <lineage>
        <taxon>Eukaryota</taxon>
        <taxon>Viridiplantae</taxon>
        <taxon>Streptophyta</taxon>
        <taxon>Embryophyta</taxon>
        <taxon>Tracheophyta</taxon>
        <taxon>Spermatophyta</taxon>
        <taxon>Magnoliopsida</taxon>
        <taxon>Liliopsida</taxon>
        <taxon>Araceae</taxon>
        <taxon>Lemnoideae</taxon>
        <taxon>Spirodela</taxon>
    </lineage>
</organism>
<feature type="region of interest" description="Disordered" evidence="2">
    <location>
        <begin position="1"/>
        <end position="101"/>
    </location>
</feature>
<reference evidence="4" key="1">
    <citation type="submission" date="2020-02" db="EMBL/GenBank/DDBJ databases">
        <authorList>
            <person name="Scholz U."/>
            <person name="Mascher M."/>
            <person name="Fiebig A."/>
        </authorList>
    </citation>
    <scope>NUCLEOTIDE SEQUENCE</scope>
</reference>
<dbReference type="SUPFAM" id="SSF81995">
    <property type="entry name" value="beta-sandwich domain of Sec23/24"/>
    <property type="match status" value="1"/>
</dbReference>
<feature type="compositionally biased region" description="Basic and acidic residues" evidence="2">
    <location>
        <begin position="265"/>
        <end position="290"/>
    </location>
</feature>
<dbReference type="Proteomes" id="UP000663760">
    <property type="component" value="Chromosome 8"/>
</dbReference>